<name>A0AAD6ILD6_PENCN</name>
<evidence type="ECO:0000313" key="2">
    <source>
        <dbReference type="EMBL" id="KAJ6052641.1"/>
    </source>
</evidence>
<proteinExistence type="predicted"/>
<dbReference type="Proteomes" id="UP001219568">
    <property type="component" value="Unassembled WGS sequence"/>
</dbReference>
<reference evidence="2" key="1">
    <citation type="journal article" date="2023" name="IMA Fungus">
        <title>Comparative genomic study of the Penicillium genus elucidates a diverse pangenome and 15 lateral gene transfer events.</title>
        <authorList>
            <person name="Petersen C."/>
            <person name="Sorensen T."/>
            <person name="Nielsen M.R."/>
            <person name="Sondergaard T.E."/>
            <person name="Sorensen J.L."/>
            <person name="Fitzpatrick D.A."/>
            <person name="Frisvad J.C."/>
            <person name="Nielsen K.L."/>
        </authorList>
    </citation>
    <scope>NUCLEOTIDE SEQUENCE</scope>
    <source>
        <strain evidence="2">IBT 15450</strain>
    </source>
</reference>
<organism evidence="2 3">
    <name type="scientific">Penicillium canescens</name>
    <dbReference type="NCBI Taxonomy" id="5083"/>
    <lineage>
        <taxon>Eukaryota</taxon>
        <taxon>Fungi</taxon>
        <taxon>Dikarya</taxon>
        <taxon>Ascomycota</taxon>
        <taxon>Pezizomycotina</taxon>
        <taxon>Eurotiomycetes</taxon>
        <taxon>Eurotiomycetidae</taxon>
        <taxon>Eurotiales</taxon>
        <taxon>Aspergillaceae</taxon>
        <taxon>Penicillium</taxon>
    </lineage>
</organism>
<comment type="caution">
    <text evidence="2">The sequence shown here is derived from an EMBL/GenBank/DDBJ whole genome shotgun (WGS) entry which is preliminary data.</text>
</comment>
<reference evidence="2" key="2">
    <citation type="submission" date="2023-01" db="EMBL/GenBank/DDBJ databases">
        <authorList>
            <person name="Petersen C."/>
        </authorList>
    </citation>
    <scope>NUCLEOTIDE SEQUENCE</scope>
    <source>
        <strain evidence="2">IBT 15450</strain>
    </source>
</reference>
<keyword evidence="3" id="KW-1185">Reference proteome</keyword>
<dbReference type="EMBL" id="JAQJZL010000002">
    <property type="protein sequence ID" value="KAJ6052641.1"/>
    <property type="molecule type" value="Genomic_DNA"/>
</dbReference>
<accession>A0AAD6ILD6</accession>
<feature type="region of interest" description="Disordered" evidence="1">
    <location>
        <begin position="14"/>
        <end position="33"/>
    </location>
</feature>
<evidence type="ECO:0000313" key="3">
    <source>
        <dbReference type="Proteomes" id="UP001219568"/>
    </source>
</evidence>
<sequence>MPDVIIVNDNASFTSSTTFSTQDSEQSPRPLRRRNTVTQLTRRVSKRISQSILRAGVQEHQLSEKNLKDLNEATHVGALGSPGSCLPDQSHEPMVYEPIHEDIEEEIHSVDVEAAREMRLQESYAAFCRDFTMSGKPTVNRKFDLNMRMEEVSEVHQQPRANSTHSNDRSGLDLPHDLSDHRMNITGSQPRPRPNSVAYPVSCTSMHQDMYMQTPQSATTREPPLRWPELAPSKFEPDHNRYGSGFQIPHNPNPNYPQPPPRIITPTVWMDMQQTERERKEARRSRLLAPFRSWFMMSPPWWGRRYEVVE</sequence>
<dbReference type="AlphaFoldDB" id="A0AAD6ILD6"/>
<gene>
    <name evidence="2" type="ORF">N7460_003175</name>
</gene>
<evidence type="ECO:0000256" key="1">
    <source>
        <dbReference type="SAM" id="MobiDB-lite"/>
    </source>
</evidence>
<protein>
    <submittedName>
        <fullName evidence="2">Uncharacterized protein</fullName>
    </submittedName>
</protein>